<keyword evidence="2" id="KW-0804">Transcription</keyword>
<dbReference type="Gene3D" id="1.10.10.10">
    <property type="entry name" value="Winged helix-like DNA-binding domain superfamily/Winged helix DNA-binding domain"/>
    <property type="match status" value="1"/>
</dbReference>
<keyword evidence="3" id="KW-0802">TPR repeat</keyword>
<sequence>MKPLDFIDIEQKHDTNYENMVFHIESVIMAGSKVSGDELAQIPAAIAQKSPLLLKLQGELLMRRGALVEAKEVLLSAVQGFARQTFQSQMLDALAQLAMVNLSLAEWQDAKTILRFLKEEWLRKESPTSGRVLQALAWGSYLLNEAGHEETYFREAWEQFKQEGDSQGVVDLCLDLLLSWRSEMSEQERRKIYYYAEQKMNLDPLYLPVHNMALGLLSADQLRWGDATAILDGVDTSQMSYYHAVLCLIQRFEVRMKANWKDERALWDELNRAQLTFGCDLNLQFQLGMLHYTQAESRGQAELAEAVLYKLMAWQELTRSPNQAEWLKQIHMKREAHNVANEQRDGWEIRCFGNMTFTRVGVEFKGLKWKRKKSLELFLYLLIQPDYSAPKEHIMEMLLGQGYADKMNNQLYVILHQLKQTLKQELQIDPAIIIKDGIIRLHKGQIKSLDLEQYQSYIHEGDQHWSEKPALAVSYYEQAYVMYGEFMSEIRYLDWVDAYRETLQHTQVVIIRKLASYYKGIGQHEQAEVYFNRWLELNPTDEEGFQEYVVHLIATGRKQEAKRVQRKWDKLVSEEQGATDFTELEERFL</sequence>
<reference evidence="5" key="1">
    <citation type="submission" date="2019-10" db="EMBL/GenBank/DDBJ databases">
        <title>Description of Paenibacillus glebae sp. nov.</title>
        <authorList>
            <person name="Carlier A."/>
            <person name="Qi S."/>
        </authorList>
    </citation>
    <scope>NUCLEOTIDE SEQUENCE</scope>
    <source>
        <strain evidence="5">LMG 31456</strain>
    </source>
</reference>
<feature type="domain" description="Bacterial transcriptional activator" evidence="4">
    <location>
        <begin position="449"/>
        <end position="589"/>
    </location>
</feature>
<dbReference type="InterPro" id="IPR036388">
    <property type="entry name" value="WH-like_DNA-bd_sf"/>
</dbReference>
<dbReference type="GO" id="GO:0006355">
    <property type="term" value="P:regulation of DNA-templated transcription"/>
    <property type="evidence" value="ECO:0007669"/>
    <property type="project" value="InterPro"/>
</dbReference>
<evidence type="ECO:0000313" key="5">
    <source>
        <dbReference type="EMBL" id="NOU95155.1"/>
    </source>
</evidence>
<dbReference type="InterPro" id="IPR005158">
    <property type="entry name" value="BTAD"/>
</dbReference>
<dbReference type="InterPro" id="IPR019734">
    <property type="entry name" value="TPR_rpt"/>
</dbReference>
<dbReference type="InterPro" id="IPR051677">
    <property type="entry name" value="AfsR-DnrI-RedD_regulator"/>
</dbReference>
<dbReference type="Pfam" id="PF03704">
    <property type="entry name" value="BTAD"/>
    <property type="match status" value="1"/>
</dbReference>
<dbReference type="PANTHER" id="PTHR35807">
    <property type="entry name" value="TRANSCRIPTIONAL REGULATOR REDD-RELATED"/>
    <property type="match status" value="1"/>
</dbReference>
<name>A0A972K1S5_9BACL</name>
<evidence type="ECO:0000313" key="6">
    <source>
        <dbReference type="Proteomes" id="UP000641588"/>
    </source>
</evidence>
<dbReference type="AlphaFoldDB" id="A0A972K1S5"/>
<dbReference type="SMART" id="SM01043">
    <property type="entry name" value="BTAD"/>
    <property type="match status" value="1"/>
</dbReference>
<keyword evidence="6" id="KW-1185">Reference proteome</keyword>
<dbReference type="EMBL" id="WHOD01000067">
    <property type="protein sequence ID" value="NOU95155.1"/>
    <property type="molecule type" value="Genomic_DNA"/>
</dbReference>
<accession>A0A972K1S5</accession>
<keyword evidence="1" id="KW-0805">Transcription regulation</keyword>
<organism evidence="5 6">
    <name type="scientific">Paenibacillus foliorum</name>
    <dbReference type="NCBI Taxonomy" id="2654974"/>
    <lineage>
        <taxon>Bacteria</taxon>
        <taxon>Bacillati</taxon>
        <taxon>Bacillota</taxon>
        <taxon>Bacilli</taxon>
        <taxon>Bacillales</taxon>
        <taxon>Paenibacillaceae</taxon>
        <taxon>Paenibacillus</taxon>
    </lineage>
</organism>
<comment type="caution">
    <text evidence="5">The sequence shown here is derived from an EMBL/GenBank/DDBJ whole genome shotgun (WGS) entry which is preliminary data.</text>
</comment>
<dbReference type="SUPFAM" id="SSF48452">
    <property type="entry name" value="TPR-like"/>
    <property type="match status" value="1"/>
</dbReference>
<dbReference type="InterPro" id="IPR011990">
    <property type="entry name" value="TPR-like_helical_dom_sf"/>
</dbReference>
<dbReference type="Proteomes" id="UP000641588">
    <property type="component" value="Unassembled WGS sequence"/>
</dbReference>
<dbReference type="InterPro" id="IPR016032">
    <property type="entry name" value="Sig_transdc_resp-reg_C-effctor"/>
</dbReference>
<feature type="repeat" description="TPR" evidence="3">
    <location>
        <begin position="508"/>
        <end position="541"/>
    </location>
</feature>
<dbReference type="Gene3D" id="1.25.40.10">
    <property type="entry name" value="Tetratricopeptide repeat domain"/>
    <property type="match status" value="1"/>
</dbReference>
<gene>
    <name evidence="5" type="ORF">GC093_18270</name>
</gene>
<protein>
    <recommendedName>
        <fullName evidence="4">Bacterial transcriptional activator domain-containing protein</fullName>
    </recommendedName>
</protein>
<proteinExistence type="predicted"/>
<dbReference type="SUPFAM" id="SSF46894">
    <property type="entry name" value="C-terminal effector domain of the bipartite response regulators"/>
    <property type="match status" value="1"/>
</dbReference>
<evidence type="ECO:0000256" key="1">
    <source>
        <dbReference type="ARBA" id="ARBA00023015"/>
    </source>
</evidence>
<evidence type="ECO:0000256" key="3">
    <source>
        <dbReference type="PROSITE-ProRule" id="PRU00339"/>
    </source>
</evidence>
<dbReference type="PROSITE" id="PS50005">
    <property type="entry name" value="TPR"/>
    <property type="match status" value="1"/>
</dbReference>
<evidence type="ECO:0000259" key="4">
    <source>
        <dbReference type="SMART" id="SM01043"/>
    </source>
</evidence>
<dbReference type="RefSeq" id="WP_171653357.1">
    <property type="nucleotide sequence ID" value="NZ_WHOD01000067.1"/>
</dbReference>
<evidence type="ECO:0000256" key="2">
    <source>
        <dbReference type="ARBA" id="ARBA00023163"/>
    </source>
</evidence>
<dbReference type="GO" id="GO:0003677">
    <property type="term" value="F:DNA binding"/>
    <property type="evidence" value="ECO:0007669"/>
    <property type="project" value="InterPro"/>
</dbReference>